<name>A0A1J5SL22_9ZZZZ</name>
<evidence type="ECO:0000259" key="1">
    <source>
        <dbReference type="PROSITE" id="PS51371"/>
    </source>
</evidence>
<dbReference type="InterPro" id="IPR046342">
    <property type="entry name" value="CBS_dom_sf"/>
</dbReference>
<sequence length="198" mass="21282">MRHNFSVLTNHPLKAGASFSRPTQVLPQNVTMNDPAISVMTDLRYVSVVNVRAKTSLDKANAKMIRYGVRTLLVLDEADKVVGFLTATDVMGEKPVRFLQQVGGTHADIMVSDVMTVQSDLEALSLGDVLKAKVGNILVTLKAAGRQHAMVVEENADGGQTVRGLFSATQIARQLGLQIKTAEVAKIFAEIEAAVGSH</sequence>
<dbReference type="CDD" id="cd04640">
    <property type="entry name" value="CBS_pair_proteobact"/>
    <property type="match status" value="1"/>
</dbReference>
<dbReference type="PROSITE" id="PS00039">
    <property type="entry name" value="DEAD_ATP_HELICASE"/>
    <property type="match status" value="1"/>
</dbReference>
<dbReference type="PROSITE" id="PS51371">
    <property type="entry name" value="CBS"/>
    <property type="match status" value="1"/>
</dbReference>
<evidence type="ECO:0000313" key="2">
    <source>
        <dbReference type="EMBL" id="OIR08619.1"/>
    </source>
</evidence>
<dbReference type="Pfam" id="PF00571">
    <property type="entry name" value="CBS"/>
    <property type="match status" value="1"/>
</dbReference>
<proteinExistence type="predicted"/>
<gene>
    <name evidence="2" type="ORF">GALL_94130</name>
</gene>
<reference evidence="2" key="1">
    <citation type="submission" date="2016-10" db="EMBL/GenBank/DDBJ databases">
        <title>Sequence of Gallionella enrichment culture.</title>
        <authorList>
            <person name="Poehlein A."/>
            <person name="Muehling M."/>
            <person name="Daniel R."/>
        </authorList>
    </citation>
    <scope>NUCLEOTIDE SEQUENCE</scope>
</reference>
<dbReference type="InterPro" id="IPR000644">
    <property type="entry name" value="CBS_dom"/>
</dbReference>
<dbReference type="SUPFAM" id="SSF54631">
    <property type="entry name" value="CBS-domain pair"/>
    <property type="match status" value="1"/>
</dbReference>
<feature type="domain" description="CBS" evidence="1">
    <location>
        <begin position="40"/>
        <end position="102"/>
    </location>
</feature>
<dbReference type="AlphaFoldDB" id="A0A1J5SL22"/>
<protein>
    <submittedName>
        <fullName evidence="2">CBS domain protein</fullName>
    </submittedName>
</protein>
<organism evidence="2">
    <name type="scientific">mine drainage metagenome</name>
    <dbReference type="NCBI Taxonomy" id="410659"/>
    <lineage>
        <taxon>unclassified sequences</taxon>
        <taxon>metagenomes</taxon>
        <taxon>ecological metagenomes</taxon>
    </lineage>
</organism>
<dbReference type="InterPro" id="IPR000629">
    <property type="entry name" value="RNA-helicase_DEAD-box_CS"/>
</dbReference>
<dbReference type="SMART" id="SM00116">
    <property type="entry name" value="CBS"/>
    <property type="match status" value="1"/>
</dbReference>
<dbReference type="Gene3D" id="3.10.580.10">
    <property type="entry name" value="CBS-domain"/>
    <property type="match status" value="1"/>
</dbReference>
<comment type="caution">
    <text evidence="2">The sequence shown here is derived from an EMBL/GenBank/DDBJ whole genome shotgun (WGS) entry which is preliminary data.</text>
</comment>
<dbReference type="EMBL" id="MLJW01000031">
    <property type="protein sequence ID" value="OIR08619.1"/>
    <property type="molecule type" value="Genomic_DNA"/>
</dbReference>
<accession>A0A1J5SL22</accession>